<keyword evidence="1 6" id="KW-0479">Metal-binding</keyword>
<dbReference type="GO" id="GO:0008270">
    <property type="term" value="F:zinc ion binding"/>
    <property type="evidence" value="ECO:0007669"/>
    <property type="project" value="UniProtKB-UniRule"/>
</dbReference>
<dbReference type="InterPro" id="IPR006612">
    <property type="entry name" value="THAP_Znf"/>
</dbReference>
<sequence>MSKRCCAKTCFNSQVNDKSGRISYFGVPKYEEYATKWLTAAGRDDLLPKPLIKLVKYFICSDHFEPDCFIPGSKKSILKKQMHPLEIPVPTIFKSNIDKFVPKALQGSSPEASVHESVIPVPSSPRREHRITQLKVINHEDFNVSETVEEVPEDSMNIADYEILEEECREMDEEDDNPSQKDVFANLCRLCAQKVETSENIQLVPIFRRKDIVEMLNAILPNVIQEDDGWPQDICDLCIEKVKLCANLVNSFIDAQENFLHMS</sequence>
<evidence type="ECO:0000256" key="6">
    <source>
        <dbReference type="PROSITE-ProRule" id="PRU01263"/>
    </source>
</evidence>
<dbReference type="InterPro" id="IPR012934">
    <property type="entry name" value="Znf_AD"/>
</dbReference>
<feature type="domain" description="ZAD" evidence="8">
    <location>
        <begin position="186"/>
        <end position="262"/>
    </location>
</feature>
<dbReference type="Gene3D" id="3.40.1800.20">
    <property type="match status" value="1"/>
</dbReference>
<dbReference type="PANTHER" id="PTHR46600">
    <property type="entry name" value="THAP DOMAIN-CONTAINING"/>
    <property type="match status" value="1"/>
</dbReference>
<feature type="binding site" evidence="6">
    <location>
        <position position="188"/>
    </location>
    <ligand>
        <name>Zn(2+)</name>
        <dbReference type="ChEBI" id="CHEBI:29105"/>
    </ligand>
</feature>
<evidence type="ECO:0000313" key="9">
    <source>
        <dbReference type="EMBL" id="NBJ60017.1"/>
    </source>
</evidence>
<dbReference type="AlphaFoldDB" id="A0A6B2EAN9"/>
<dbReference type="Pfam" id="PF07776">
    <property type="entry name" value="zf-AD"/>
    <property type="match status" value="1"/>
</dbReference>
<dbReference type="SMART" id="SM00980">
    <property type="entry name" value="THAP"/>
    <property type="match status" value="1"/>
</dbReference>
<protein>
    <submittedName>
        <fullName evidence="9">Uncharacterized protein</fullName>
    </submittedName>
</protein>
<feature type="binding site" evidence="6">
    <location>
        <position position="238"/>
    </location>
    <ligand>
        <name>Zn(2+)</name>
        <dbReference type="ChEBI" id="CHEBI:29105"/>
    </ligand>
</feature>
<dbReference type="PROSITE" id="PS50950">
    <property type="entry name" value="ZF_THAP"/>
    <property type="match status" value="1"/>
</dbReference>
<reference evidence="9" key="1">
    <citation type="submission" date="2019-10" db="EMBL/GenBank/DDBJ databases">
        <title>Short sand fly seasons in Tbilisi, Georgia, hinder development of host immunity to saliva of the visceral leishmaniasis vector Phlebotomus kandelakii.</title>
        <authorList>
            <person name="Oliveira F."/>
            <person name="Giorgobiani E."/>
            <person name="Guimaraes-Costa A.B."/>
            <person name="Abdeladhim M."/>
            <person name="Oristian J."/>
            <person name="Tskhvaradze L."/>
            <person name="Tsertsvadze N."/>
            <person name="Zakalashvili M."/>
            <person name="Valenzuela J.G."/>
            <person name="Kamhawi S."/>
        </authorList>
    </citation>
    <scope>NUCLEOTIDE SEQUENCE</scope>
    <source>
        <strain evidence="9">Wild-capture in Tbilisi</strain>
        <tissue evidence="9">Salivary glands</tissue>
    </source>
</reference>
<feature type="domain" description="THAP-type" evidence="7">
    <location>
        <begin position="1"/>
        <end position="93"/>
    </location>
</feature>
<dbReference type="InterPro" id="IPR026516">
    <property type="entry name" value="THAP1/10"/>
</dbReference>
<dbReference type="SMART" id="SM00868">
    <property type="entry name" value="zf-AD"/>
    <property type="match status" value="1"/>
</dbReference>
<name>A0A6B2EAN9_9DIPT</name>
<evidence type="ECO:0000259" key="8">
    <source>
        <dbReference type="PROSITE" id="PS51915"/>
    </source>
</evidence>
<keyword evidence="3 6" id="KW-0862">Zinc</keyword>
<dbReference type="Pfam" id="PF05485">
    <property type="entry name" value="THAP"/>
    <property type="match status" value="1"/>
</dbReference>
<dbReference type="PROSITE" id="PS51915">
    <property type="entry name" value="ZAD"/>
    <property type="match status" value="1"/>
</dbReference>
<keyword evidence="4 5" id="KW-0238">DNA-binding</keyword>
<dbReference type="EMBL" id="GIFK01002314">
    <property type="protein sequence ID" value="NBJ60017.1"/>
    <property type="molecule type" value="Transcribed_RNA"/>
</dbReference>
<dbReference type="SUPFAM" id="SSF57716">
    <property type="entry name" value="Glucocorticoid receptor-like (DNA-binding domain)"/>
    <property type="match status" value="2"/>
</dbReference>
<feature type="binding site" evidence="6">
    <location>
        <position position="235"/>
    </location>
    <ligand>
        <name>Zn(2+)</name>
        <dbReference type="ChEBI" id="CHEBI:29105"/>
    </ligand>
</feature>
<evidence type="ECO:0000259" key="7">
    <source>
        <dbReference type="PROSITE" id="PS50950"/>
    </source>
</evidence>
<proteinExistence type="predicted"/>
<keyword evidence="2 5" id="KW-0863">Zinc-finger</keyword>
<evidence type="ECO:0000256" key="2">
    <source>
        <dbReference type="ARBA" id="ARBA00022771"/>
    </source>
</evidence>
<evidence type="ECO:0000256" key="1">
    <source>
        <dbReference type="ARBA" id="ARBA00022723"/>
    </source>
</evidence>
<feature type="binding site" evidence="6">
    <location>
        <position position="191"/>
    </location>
    <ligand>
        <name>Zn(2+)</name>
        <dbReference type="ChEBI" id="CHEBI:29105"/>
    </ligand>
</feature>
<dbReference type="GO" id="GO:0005634">
    <property type="term" value="C:nucleus"/>
    <property type="evidence" value="ECO:0007669"/>
    <property type="project" value="InterPro"/>
</dbReference>
<evidence type="ECO:0000256" key="5">
    <source>
        <dbReference type="PROSITE-ProRule" id="PRU00309"/>
    </source>
</evidence>
<dbReference type="SMART" id="SM00692">
    <property type="entry name" value="DM3"/>
    <property type="match status" value="1"/>
</dbReference>
<organism evidence="9">
    <name type="scientific">Phlebotomus kandelakii</name>
    <dbReference type="NCBI Taxonomy" id="1109342"/>
    <lineage>
        <taxon>Eukaryota</taxon>
        <taxon>Metazoa</taxon>
        <taxon>Ecdysozoa</taxon>
        <taxon>Arthropoda</taxon>
        <taxon>Hexapoda</taxon>
        <taxon>Insecta</taxon>
        <taxon>Pterygota</taxon>
        <taxon>Neoptera</taxon>
        <taxon>Endopterygota</taxon>
        <taxon>Diptera</taxon>
        <taxon>Nematocera</taxon>
        <taxon>Psychodoidea</taxon>
        <taxon>Psychodidae</taxon>
        <taxon>Phlebotomus</taxon>
        <taxon>Larroussius</taxon>
    </lineage>
</organism>
<accession>A0A6B2EAN9</accession>
<dbReference type="GO" id="GO:0043565">
    <property type="term" value="F:sequence-specific DNA binding"/>
    <property type="evidence" value="ECO:0007669"/>
    <property type="project" value="InterPro"/>
</dbReference>
<dbReference type="PANTHER" id="PTHR46600:SF11">
    <property type="entry name" value="THAP DOMAIN-CONTAINING PROTEIN 10"/>
    <property type="match status" value="1"/>
</dbReference>
<evidence type="ECO:0000256" key="4">
    <source>
        <dbReference type="ARBA" id="ARBA00023125"/>
    </source>
</evidence>
<evidence type="ECO:0000256" key="3">
    <source>
        <dbReference type="ARBA" id="ARBA00022833"/>
    </source>
</evidence>